<accession>A0ABZ0PGW9</accession>
<keyword evidence="2" id="KW-0732">Signal</keyword>
<proteinExistence type="predicted"/>
<evidence type="ECO:0000256" key="2">
    <source>
        <dbReference type="SAM" id="SignalP"/>
    </source>
</evidence>
<protein>
    <submittedName>
        <fullName evidence="3">Uncharacterized protein</fullName>
    </submittedName>
</protein>
<organism evidence="3 4">
    <name type="scientific">Sediminicoccus rosea</name>
    <dbReference type="NCBI Taxonomy" id="1225128"/>
    <lineage>
        <taxon>Bacteria</taxon>
        <taxon>Pseudomonadati</taxon>
        <taxon>Pseudomonadota</taxon>
        <taxon>Alphaproteobacteria</taxon>
        <taxon>Acetobacterales</taxon>
        <taxon>Roseomonadaceae</taxon>
        <taxon>Sediminicoccus</taxon>
    </lineage>
</organism>
<name>A0ABZ0PGW9_9PROT</name>
<evidence type="ECO:0000313" key="3">
    <source>
        <dbReference type="EMBL" id="WPB84875.1"/>
    </source>
</evidence>
<feature type="chain" id="PRO_5047195858" evidence="2">
    <location>
        <begin position="27"/>
        <end position="121"/>
    </location>
</feature>
<feature type="compositionally biased region" description="Basic and acidic residues" evidence="1">
    <location>
        <begin position="68"/>
        <end position="81"/>
    </location>
</feature>
<dbReference type="EMBL" id="CP137852">
    <property type="protein sequence ID" value="WPB84875.1"/>
    <property type="molecule type" value="Genomic_DNA"/>
</dbReference>
<feature type="region of interest" description="Disordered" evidence="1">
    <location>
        <begin position="45"/>
        <end position="121"/>
    </location>
</feature>
<keyword evidence="4" id="KW-1185">Reference proteome</keyword>
<gene>
    <name evidence="3" type="ORF">R9Z33_22625</name>
</gene>
<reference evidence="3 4" key="1">
    <citation type="submission" date="2023-11" db="EMBL/GenBank/DDBJ databases">
        <title>Arctic aerobic anoxygenic photoheterotroph Sediminicoccus rosea KRV36 adapts its photosynthesis to long days of polar summer.</title>
        <authorList>
            <person name="Tomasch J."/>
            <person name="Kopejtka K."/>
            <person name="Bily T."/>
            <person name="Gardiner A.T."/>
            <person name="Gardian Z."/>
            <person name="Shivaramu S."/>
            <person name="Koblizek M."/>
            <person name="Engelhardt F."/>
            <person name="Kaftan D."/>
        </authorList>
    </citation>
    <scope>NUCLEOTIDE SEQUENCE [LARGE SCALE GENOMIC DNA]</scope>
    <source>
        <strain evidence="3 4">R-30</strain>
    </source>
</reference>
<evidence type="ECO:0000256" key="1">
    <source>
        <dbReference type="SAM" id="MobiDB-lite"/>
    </source>
</evidence>
<dbReference type="RefSeq" id="WP_318648838.1">
    <property type="nucleotide sequence ID" value="NZ_CP137852.1"/>
</dbReference>
<sequence>MLTVTRPGAGRLLLLTVTLLAGAAEAQTPPRQNQGQAVDQIYRELMGQSPNAPGTLPPPALNATPSQDARREAEIFREETGRSQSAPSRATPPPASGSVAQDARREEQILRELSNPALVPR</sequence>
<feature type="signal peptide" evidence="2">
    <location>
        <begin position="1"/>
        <end position="26"/>
    </location>
</feature>
<evidence type="ECO:0000313" key="4">
    <source>
        <dbReference type="Proteomes" id="UP001305521"/>
    </source>
</evidence>
<dbReference type="Proteomes" id="UP001305521">
    <property type="component" value="Chromosome"/>
</dbReference>